<evidence type="ECO:0000256" key="5">
    <source>
        <dbReference type="SAM" id="Phobius"/>
    </source>
</evidence>
<protein>
    <submittedName>
        <fullName evidence="6">Uncharacterized protein</fullName>
    </submittedName>
</protein>
<dbReference type="Pfam" id="PF07719">
    <property type="entry name" value="TPR_2"/>
    <property type="match status" value="1"/>
</dbReference>
<keyword evidence="2 3" id="KW-0802">TPR repeat</keyword>
<reference evidence="6 7" key="1">
    <citation type="journal article" date="2016" name="Nat. Commun.">
        <title>Thousands of microbial genomes shed light on interconnected biogeochemical processes in an aquifer system.</title>
        <authorList>
            <person name="Anantharaman K."/>
            <person name="Brown C.T."/>
            <person name="Hug L.A."/>
            <person name="Sharon I."/>
            <person name="Castelle C.J."/>
            <person name="Probst A.J."/>
            <person name="Thomas B.C."/>
            <person name="Singh A."/>
            <person name="Wilkins M.J."/>
            <person name="Karaoz U."/>
            <person name="Brodie E.L."/>
            <person name="Williams K.H."/>
            <person name="Hubbard S.S."/>
            <person name="Banfield J.F."/>
        </authorList>
    </citation>
    <scope>NUCLEOTIDE SEQUENCE [LARGE SCALE GENOMIC DNA]</scope>
</reference>
<comment type="caution">
    <text evidence="6">The sequence shown here is derived from an EMBL/GenBank/DDBJ whole genome shotgun (WGS) entry which is preliminary data.</text>
</comment>
<dbReference type="SUPFAM" id="SSF48452">
    <property type="entry name" value="TPR-like"/>
    <property type="match status" value="1"/>
</dbReference>
<feature type="region of interest" description="Disordered" evidence="4">
    <location>
        <begin position="38"/>
        <end position="61"/>
    </location>
</feature>
<sequence>MDLKKFFLVTGVAIGIGLLAWVMYVNIMTFSPRVSPVPTQPAPSAVVPVSDEGSSAEAPKAGSGALQVPLYTGADASVARENSSLIKAYPEDVKKKMREELATLAARVEKDPTTLDAWLRIGVIKKFFGDYEGARDAWEYASIIRPANVVSFLNLGGLYGSYLKDYPRAEKNYRQAIINNPADSSGYLELASLYRYSYKEKEGNIVPLMEEGMTASDDDLNFTIYLGGYWTEKGDTAKAIENYEKALKLDPDNKPIQAEISRLKAR</sequence>
<dbReference type="SMART" id="SM00028">
    <property type="entry name" value="TPR"/>
    <property type="match status" value="3"/>
</dbReference>
<evidence type="ECO:0000256" key="3">
    <source>
        <dbReference type="PROSITE-ProRule" id="PRU00339"/>
    </source>
</evidence>
<evidence type="ECO:0000313" key="7">
    <source>
        <dbReference type="Proteomes" id="UP000177811"/>
    </source>
</evidence>
<dbReference type="Proteomes" id="UP000177811">
    <property type="component" value="Unassembled WGS sequence"/>
</dbReference>
<keyword evidence="1" id="KW-0677">Repeat</keyword>
<evidence type="ECO:0000256" key="4">
    <source>
        <dbReference type="SAM" id="MobiDB-lite"/>
    </source>
</evidence>
<dbReference type="InterPro" id="IPR011990">
    <property type="entry name" value="TPR-like_helical_dom_sf"/>
</dbReference>
<dbReference type="InterPro" id="IPR013105">
    <property type="entry name" value="TPR_2"/>
</dbReference>
<organism evidence="6 7">
    <name type="scientific">Candidatus Sungbacteria bacterium RIFCSPHIGHO2_02_FULL_51_29</name>
    <dbReference type="NCBI Taxonomy" id="1802273"/>
    <lineage>
        <taxon>Bacteria</taxon>
        <taxon>Candidatus Sungiibacteriota</taxon>
    </lineage>
</organism>
<dbReference type="AlphaFoldDB" id="A0A1G2KRI2"/>
<accession>A0A1G2KRI2</accession>
<gene>
    <name evidence="6" type="ORF">A3C16_03310</name>
</gene>
<proteinExistence type="predicted"/>
<name>A0A1G2KRI2_9BACT</name>
<dbReference type="InterPro" id="IPR019734">
    <property type="entry name" value="TPR_rpt"/>
</dbReference>
<dbReference type="PROSITE" id="PS50005">
    <property type="entry name" value="TPR"/>
    <property type="match status" value="1"/>
</dbReference>
<feature type="repeat" description="TPR" evidence="3">
    <location>
        <begin position="220"/>
        <end position="253"/>
    </location>
</feature>
<keyword evidence="5" id="KW-0472">Membrane</keyword>
<evidence type="ECO:0000313" key="6">
    <source>
        <dbReference type="EMBL" id="OHA01894.1"/>
    </source>
</evidence>
<keyword evidence="5" id="KW-0812">Transmembrane</keyword>
<dbReference type="Gene3D" id="1.25.40.10">
    <property type="entry name" value="Tetratricopeptide repeat domain"/>
    <property type="match status" value="1"/>
</dbReference>
<keyword evidence="5" id="KW-1133">Transmembrane helix</keyword>
<evidence type="ECO:0000256" key="1">
    <source>
        <dbReference type="ARBA" id="ARBA00022737"/>
    </source>
</evidence>
<dbReference type="EMBL" id="MHQL01000052">
    <property type="protein sequence ID" value="OHA01894.1"/>
    <property type="molecule type" value="Genomic_DNA"/>
</dbReference>
<dbReference type="PROSITE" id="PS50293">
    <property type="entry name" value="TPR_REGION"/>
    <property type="match status" value="1"/>
</dbReference>
<feature type="transmembrane region" description="Helical" evidence="5">
    <location>
        <begin position="6"/>
        <end position="25"/>
    </location>
</feature>
<evidence type="ECO:0000256" key="2">
    <source>
        <dbReference type="ARBA" id="ARBA00022803"/>
    </source>
</evidence>